<gene>
    <name evidence="1" type="ORF">EC9_52920</name>
</gene>
<evidence type="ECO:0000313" key="2">
    <source>
        <dbReference type="Proteomes" id="UP000319557"/>
    </source>
</evidence>
<evidence type="ECO:0000313" key="1">
    <source>
        <dbReference type="EMBL" id="QDS91072.1"/>
    </source>
</evidence>
<name>A0A517M864_9BACT</name>
<accession>A0A517M864</accession>
<proteinExistence type="predicted"/>
<dbReference type="Proteomes" id="UP000319557">
    <property type="component" value="Chromosome"/>
</dbReference>
<reference evidence="1 2" key="1">
    <citation type="submission" date="2019-02" db="EMBL/GenBank/DDBJ databases">
        <title>Deep-cultivation of Planctomycetes and their phenomic and genomic characterization uncovers novel biology.</title>
        <authorList>
            <person name="Wiegand S."/>
            <person name="Jogler M."/>
            <person name="Boedeker C."/>
            <person name="Pinto D."/>
            <person name="Vollmers J."/>
            <person name="Rivas-Marin E."/>
            <person name="Kohn T."/>
            <person name="Peeters S.H."/>
            <person name="Heuer A."/>
            <person name="Rast P."/>
            <person name="Oberbeckmann S."/>
            <person name="Bunk B."/>
            <person name="Jeske O."/>
            <person name="Meyerdierks A."/>
            <person name="Storesund J.E."/>
            <person name="Kallscheuer N."/>
            <person name="Luecker S."/>
            <person name="Lage O.M."/>
            <person name="Pohl T."/>
            <person name="Merkel B.J."/>
            <person name="Hornburger P."/>
            <person name="Mueller R.-W."/>
            <person name="Bruemmer F."/>
            <person name="Labrenz M."/>
            <person name="Spormann A.M."/>
            <person name="Op den Camp H."/>
            <person name="Overmann J."/>
            <person name="Amann R."/>
            <person name="Jetten M.S.M."/>
            <person name="Mascher T."/>
            <person name="Medema M.H."/>
            <person name="Devos D.P."/>
            <person name="Kaster A.-K."/>
            <person name="Ovreas L."/>
            <person name="Rohde M."/>
            <person name="Galperin M.Y."/>
            <person name="Jogler C."/>
        </authorList>
    </citation>
    <scope>NUCLEOTIDE SEQUENCE [LARGE SCALE GENOMIC DNA]</scope>
    <source>
        <strain evidence="1 2">EC9</strain>
    </source>
</reference>
<dbReference type="EMBL" id="CP036261">
    <property type="protein sequence ID" value="QDS91072.1"/>
    <property type="molecule type" value="Genomic_DNA"/>
</dbReference>
<dbReference type="KEGG" id="ruv:EC9_52920"/>
<sequence>MYQVSGPAVAIPWDSRFDAWHRDLCDSAV</sequence>
<protein>
    <submittedName>
        <fullName evidence="1">Uncharacterized protein</fullName>
    </submittedName>
</protein>
<keyword evidence="2" id="KW-1185">Reference proteome</keyword>
<organism evidence="1 2">
    <name type="scientific">Rosistilla ulvae</name>
    <dbReference type="NCBI Taxonomy" id="1930277"/>
    <lineage>
        <taxon>Bacteria</taxon>
        <taxon>Pseudomonadati</taxon>
        <taxon>Planctomycetota</taxon>
        <taxon>Planctomycetia</taxon>
        <taxon>Pirellulales</taxon>
        <taxon>Pirellulaceae</taxon>
        <taxon>Rosistilla</taxon>
    </lineage>
</organism>
<dbReference type="AlphaFoldDB" id="A0A517M864"/>